<dbReference type="Proteomes" id="UP001631957">
    <property type="component" value="Unassembled WGS sequence"/>
</dbReference>
<accession>A0ABW9I6Z9</accession>
<dbReference type="EMBL" id="JBJVNI010000032">
    <property type="protein sequence ID" value="MFM9615214.1"/>
    <property type="molecule type" value="Genomic_DNA"/>
</dbReference>
<protein>
    <submittedName>
        <fullName evidence="1">Uncharacterized protein</fullName>
    </submittedName>
</protein>
<reference evidence="1 2" key="1">
    <citation type="submission" date="2024-12" db="EMBL/GenBank/DDBJ databases">
        <title>Forecasting of Potato common scab and diversities of Pathogenic streptomyces spp. in china.</title>
        <authorList>
            <person name="Handique U."/>
            <person name="Wu J."/>
        </authorList>
    </citation>
    <scope>NUCLEOTIDE SEQUENCE [LARGE SCALE GENOMIC DNA]</scope>
    <source>
        <strain evidence="1 2">ZRIMU1530</strain>
    </source>
</reference>
<evidence type="ECO:0000313" key="2">
    <source>
        <dbReference type="Proteomes" id="UP001631957"/>
    </source>
</evidence>
<keyword evidence="2" id="KW-1185">Reference proteome</keyword>
<sequence>MDRYFWNLTPRQADGLSCVLCGADYLMARIPSVVVGKVPDTEAPVYACARPCAERIAEEAESMAREMRDAAAEAGAGADWPNAADDVDDDGALGSDGHFGKLLRDLRALVGTEALLAVSDDLATIRFLLGLTAHHADEANRRATALLGRLDGGEG</sequence>
<name>A0ABW9I6Z9_9ACTN</name>
<dbReference type="RefSeq" id="WP_409123481.1">
    <property type="nucleotide sequence ID" value="NZ_JBJVNI010000032.1"/>
</dbReference>
<proteinExistence type="predicted"/>
<organism evidence="1 2">
    <name type="scientific">Streptomyces niveiscabiei</name>
    <dbReference type="NCBI Taxonomy" id="164115"/>
    <lineage>
        <taxon>Bacteria</taxon>
        <taxon>Bacillati</taxon>
        <taxon>Actinomycetota</taxon>
        <taxon>Actinomycetes</taxon>
        <taxon>Kitasatosporales</taxon>
        <taxon>Streptomycetaceae</taxon>
        <taxon>Streptomyces</taxon>
    </lineage>
</organism>
<evidence type="ECO:0000313" key="1">
    <source>
        <dbReference type="EMBL" id="MFM9615214.1"/>
    </source>
</evidence>
<gene>
    <name evidence="1" type="ORF">ACKI18_41835</name>
</gene>
<comment type="caution">
    <text evidence="1">The sequence shown here is derived from an EMBL/GenBank/DDBJ whole genome shotgun (WGS) entry which is preliminary data.</text>
</comment>